<evidence type="ECO:0000256" key="1">
    <source>
        <dbReference type="SAM" id="Phobius"/>
    </source>
</evidence>
<feature type="domain" description="Acyltransferase 3" evidence="2">
    <location>
        <begin position="46"/>
        <end position="359"/>
    </location>
</feature>
<evidence type="ECO:0000313" key="4">
    <source>
        <dbReference type="Proteomes" id="UP000266327"/>
    </source>
</evidence>
<feature type="transmembrane region" description="Helical" evidence="1">
    <location>
        <begin position="80"/>
        <end position="99"/>
    </location>
</feature>
<protein>
    <submittedName>
        <fullName evidence="3">Acyltransferase</fullName>
    </submittedName>
</protein>
<keyword evidence="1" id="KW-0812">Transmembrane</keyword>
<name>A0A3A3G2P5_9BURK</name>
<dbReference type="RefSeq" id="WP_119785387.1">
    <property type="nucleotide sequence ID" value="NZ_QYUQ01000002.1"/>
</dbReference>
<dbReference type="InterPro" id="IPR050879">
    <property type="entry name" value="Acyltransferase_3"/>
</dbReference>
<keyword evidence="3" id="KW-0012">Acyltransferase</keyword>
<feature type="transmembrane region" description="Helical" evidence="1">
    <location>
        <begin position="49"/>
        <end position="68"/>
    </location>
</feature>
<keyword evidence="1" id="KW-0472">Membrane</keyword>
<reference evidence="4" key="1">
    <citation type="submission" date="2018-09" db="EMBL/GenBank/DDBJ databases">
        <authorList>
            <person name="Zhu H."/>
        </authorList>
    </citation>
    <scope>NUCLEOTIDE SEQUENCE [LARGE SCALE GENOMIC DNA]</scope>
    <source>
        <strain evidence="4">K1S02-23</strain>
    </source>
</reference>
<dbReference type="Proteomes" id="UP000266327">
    <property type="component" value="Unassembled WGS sequence"/>
</dbReference>
<comment type="caution">
    <text evidence="3">The sequence shown here is derived from an EMBL/GenBank/DDBJ whole genome shotgun (WGS) entry which is preliminary data.</text>
</comment>
<feature type="transmembrane region" description="Helical" evidence="1">
    <location>
        <begin position="120"/>
        <end position="139"/>
    </location>
</feature>
<keyword evidence="4" id="KW-1185">Reference proteome</keyword>
<sequence length="398" mass="44114">MTHSPTPAAPGIGALASASEATMPVRHRNFRSFDTVMQENRGVGPGFDALRIALALVIVTYHSLLLAPDSSGFDFISGNFYQFIIALVPMFFCLSGFLVTGSALRTRSVKVFLTYRGLRIFPALAVEVTLCALLLGPFMTSLPLAEYFTTKQFFSYFGNIIGVVRMELPGVFLDNPLPKIVNGSLWTLQPEFYCYLIMAALMASTLVYRRGWYSATFMAATALLTASNALFGYGNPGDLFPPNVIIYYFFAGIAAYHWRAWIPAHPLLFALALAMAALMLSRQGLVYLAAIPVTYCTVYAGMLRLPRIPLLQKGDYSYGIYLLHFPILQSLVHLFPFLRTWWLLLLLAVPLVIALSALSWHWIEKPSLQLKKRILPRQTPPQVMSAAQPGNPLARIGG</sequence>
<dbReference type="GO" id="GO:0016747">
    <property type="term" value="F:acyltransferase activity, transferring groups other than amino-acyl groups"/>
    <property type="evidence" value="ECO:0007669"/>
    <property type="project" value="InterPro"/>
</dbReference>
<organism evidence="3 4">
    <name type="scientific">Noviherbaspirillum sedimenti</name>
    <dbReference type="NCBI Taxonomy" id="2320865"/>
    <lineage>
        <taxon>Bacteria</taxon>
        <taxon>Pseudomonadati</taxon>
        <taxon>Pseudomonadota</taxon>
        <taxon>Betaproteobacteria</taxon>
        <taxon>Burkholderiales</taxon>
        <taxon>Oxalobacteraceae</taxon>
        <taxon>Noviherbaspirillum</taxon>
    </lineage>
</organism>
<evidence type="ECO:0000313" key="3">
    <source>
        <dbReference type="EMBL" id="RJG01925.1"/>
    </source>
</evidence>
<keyword evidence="1" id="KW-1133">Transmembrane helix</keyword>
<accession>A0A3A3G2P5</accession>
<keyword evidence="3" id="KW-0808">Transferase</keyword>
<dbReference type="PANTHER" id="PTHR23028">
    <property type="entry name" value="ACETYLTRANSFERASE"/>
    <property type="match status" value="1"/>
</dbReference>
<feature type="transmembrane region" description="Helical" evidence="1">
    <location>
        <begin position="192"/>
        <end position="208"/>
    </location>
</feature>
<gene>
    <name evidence="3" type="ORF">D3878_10325</name>
</gene>
<dbReference type="Pfam" id="PF01757">
    <property type="entry name" value="Acyl_transf_3"/>
    <property type="match status" value="1"/>
</dbReference>
<feature type="transmembrane region" description="Helical" evidence="1">
    <location>
        <begin position="341"/>
        <end position="363"/>
    </location>
</feature>
<proteinExistence type="predicted"/>
<dbReference type="InterPro" id="IPR002656">
    <property type="entry name" value="Acyl_transf_3_dom"/>
</dbReference>
<dbReference type="OrthoDB" id="9767863at2"/>
<feature type="transmembrane region" description="Helical" evidence="1">
    <location>
        <begin position="215"/>
        <end position="233"/>
    </location>
</feature>
<evidence type="ECO:0000259" key="2">
    <source>
        <dbReference type="Pfam" id="PF01757"/>
    </source>
</evidence>
<feature type="transmembrane region" description="Helical" evidence="1">
    <location>
        <begin position="239"/>
        <end position="256"/>
    </location>
</feature>
<feature type="transmembrane region" description="Helical" evidence="1">
    <location>
        <begin position="286"/>
        <end position="306"/>
    </location>
</feature>
<dbReference type="EMBL" id="QYUQ01000002">
    <property type="protein sequence ID" value="RJG01925.1"/>
    <property type="molecule type" value="Genomic_DNA"/>
</dbReference>
<dbReference type="AlphaFoldDB" id="A0A3A3G2P5"/>